<organism evidence="1 2">
    <name type="scientific">Egibacter rhizosphaerae</name>
    <dbReference type="NCBI Taxonomy" id="1670831"/>
    <lineage>
        <taxon>Bacteria</taxon>
        <taxon>Bacillati</taxon>
        <taxon>Actinomycetota</taxon>
        <taxon>Nitriliruptoria</taxon>
        <taxon>Egibacterales</taxon>
        <taxon>Egibacteraceae</taxon>
        <taxon>Egibacter</taxon>
    </lineage>
</organism>
<evidence type="ECO:0000313" key="2">
    <source>
        <dbReference type="Proteomes" id="UP000291469"/>
    </source>
</evidence>
<dbReference type="KEGG" id="erz:ER308_03735"/>
<sequence length="83" mass="8705">MNATTIATQAINQARSDYGEVDSVALPQSVFEAVQDEVTAAGGEVGFDHAIVDGIPVHGGIDDDDRRARIRLPGAGEAWIDLA</sequence>
<dbReference type="RefSeq" id="WP_131153744.1">
    <property type="nucleotide sequence ID" value="NZ_CP036402.1"/>
</dbReference>
<protein>
    <submittedName>
        <fullName evidence="1">Uncharacterized protein</fullName>
    </submittedName>
</protein>
<gene>
    <name evidence="1" type="ORF">ER308_03735</name>
</gene>
<dbReference type="EMBL" id="CP036402">
    <property type="protein sequence ID" value="QBI18746.1"/>
    <property type="molecule type" value="Genomic_DNA"/>
</dbReference>
<dbReference type="Proteomes" id="UP000291469">
    <property type="component" value="Chromosome"/>
</dbReference>
<dbReference type="AlphaFoldDB" id="A0A411YC29"/>
<proteinExistence type="predicted"/>
<name>A0A411YC29_9ACTN</name>
<evidence type="ECO:0000313" key="1">
    <source>
        <dbReference type="EMBL" id="QBI18746.1"/>
    </source>
</evidence>
<keyword evidence="2" id="KW-1185">Reference proteome</keyword>
<reference evidence="1 2" key="1">
    <citation type="submission" date="2019-01" db="EMBL/GenBank/DDBJ databases">
        <title>Egibacter rhizosphaerae EGI 80759T.</title>
        <authorList>
            <person name="Chen D.-D."/>
            <person name="Tian Y."/>
            <person name="Jiao J.-Y."/>
            <person name="Zhang X.-T."/>
            <person name="Zhang Y.-G."/>
            <person name="Zhang Y."/>
            <person name="Xiao M."/>
            <person name="Shu W.-S."/>
            <person name="Li W.-J."/>
        </authorList>
    </citation>
    <scope>NUCLEOTIDE SEQUENCE [LARGE SCALE GENOMIC DNA]</scope>
    <source>
        <strain evidence="1 2">EGI 80759</strain>
    </source>
</reference>
<accession>A0A411YC29</accession>